<sequence length="155" mass="16319">MTAENTASARPALADLEVGQTVIETAIPVSRADLIAYAAASGDHNHIHWNERFAREVGLPDVIAHGMLTMGSVVAKITDWAGDPGAVADVRTRFTSMVVVPDAESGTPDQPTAQLDLTAKVGALDPENGVARLDLEVASAGEKVLGRTQVKVRLR</sequence>
<evidence type="ECO:0000259" key="2">
    <source>
        <dbReference type="Pfam" id="PF01575"/>
    </source>
</evidence>
<dbReference type="SUPFAM" id="SSF54637">
    <property type="entry name" value="Thioesterase/thiol ester dehydrase-isomerase"/>
    <property type="match status" value="1"/>
</dbReference>
<name>A0ABN2WW75_9MICO</name>
<protein>
    <submittedName>
        <fullName evidence="3">MaoC family dehydratase</fullName>
    </submittedName>
</protein>
<evidence type="ECO:0000256" key="1">
    <source>
        <dbReference type="ARBA" id="ARBA00005254"/>
    </source>
</evidence>
<dbReference type="PANTHER" id="PTHR43841:SF3">
    <property type="entry name" value="(3R)-HYDROXYACYL-ACP DEHYDRATASE SUBUNIT HADB"/>
    <property type="match status" value="1"/>
</dbReference>
<organism evidence="3 4">
    <name type="scientific">Brevibacterium salitolerans</name>
    <dbReference type="NCBI Taxonomy" id="1403566"/>
    <lineage>
        <taxon>Bacteria</taxon>
        <taxon>Bacillati</taxon>
        <taxon>Actinomycetota</taxon>
        <taxon>Actinomycetes</taxon>
        <taxon>Micrococcales</taxon>
        <taxon>Brevibacteriaceae</taxon>
        <taxon>Brevibacterium</taxon>
    </lineage>
</organism>
<dbReference type="InterPro" id="IPR003965">
    <property type="entry name" value="Fatty_acid_synthase"/>
</dbReference>
<dbReference type="InterPro" id="IPR029069">
    <property type="entry name" value="HotDog_dom_sf"/>
</dbReference>
<dbReference type="Gene3D" id="3.10.129.10">
    <property type="entry name" value="Hotdog Thioesterase"/>
    <property type="match status" value="1"/>
</dbReference>
<dbReference type="Pfam" id="PF01575">
    <property type="entry name" value="MaoC_dehydratas"/>
    <property type="match status" value="1"/>
</dbReference>
<proteinExistence type="inferred from homology"/>
<gene>
    <name evidence="3" type="ORF">GCM10009823_22510</name>
</gene>
<dbReference type="PANTHER" id="PTHR43841">
    <property type="entry name" value="3-HYDROXYACYL-THIOESTER DEHYDRATASE HTDX-RELATED"/>
    <property type="match status" value="1"/>
</dbReference>
<dbReference type="Proteomes" id="UP001500984">
    <property type="component" value="Unassembled WGS sequence"/>
</dbReference>
<dbReference type="InterPro" id="IPR002539">
    <property type="entry name" value="MaoC-like_dom"/>
</dbReference>
<feature type="domain" description="MaoC-like" evidence="2">
    <location>
        <begin position="19"/>
        <end position="102"/>
    </location>
</feature>
<accession>A0ABN2WW75</accession>
<comment type="similarity">
    <text evidence="1">Belongs to the enoyl-CoA hydratase/isomerase family.</text>
</comment>
<dbReference type="EMBL" id="BAAAPZ010000008">
    <property type="protein sequence ID" value="GAA2100245.1"/>
    <property type="molecule type" value="Genomic_DNA"/>
</dbReference>
<reference evidence="3 4" key="1">
    <citation type="journal article" date="2019" name="Int. J. Syst. Evol. Microbiol.">
        <title>The Global Catalogue of Microorganisms (GCM) 10K type strain sequencing project: providing services to taxonomists for standard genome sequencing and annotation.</title>
        <authorList>
            <consortium name="The Broad Institute Genomics Platform"/>
            <consortium name="The Broad Institute Genome Sequencing Center for Infectious Disease"/>
            <person name="Wu L."/>
            <person name="Ma J."/>
        </authorList>
    </citation>
    <scope>NUCLEOTIDE SEQUENCE [LARGE SCALE GENOMIC DNA]</scope>
    <source>
        <strain evidence="3 4">JCM 15900</strain>
    </source>
</reference>
<dbReference type="RefSeq" id="WP_291792647.1">
    <property type="nucleotide sequence ID" value="NZ_BAAAPZ010000008.1"/>
</dbReference>
<comment type="caution">
    <text evidence="3">The sequence shown here is derived from an EMBL/GenBank/DDBJ whole genome shotgun (WGS) entry which is preliminary data.</text>
</comment>
<dbReference type="PRINTS" id="PR01483">
    <property type="entry name" value="FASYNTHASE"/>
</dbReference>
<keyword evidence="4" id="KW-1185">Reference proteome</keyword>
<evidence type="ECO:0000313" key="3">
    <source>
        <dbReference type="EMBL" id="GAA2100245.1"/>
    </source>
</evidence>
<evidence type="ECO:0000313" key="4">
    <source>
        <dbReference type="Proteomes" id="UP001500984"/>
    </source>
</evidence>